<proteinExistence type="predicted"/>
<evidence type="ECO:0000313" key="2">
    <source>
        <dbReference type="EMBL" id="CAF1644458.1"/>
    </source>
</evidence>
<dbReference type="InterPro" id="IPR011989">
    <property type="entry name" value="ARM-like"/>
</dbReference>
<sequence length="521" mass="59141">YKVLVGTTADLLSSPPPIEPIVRLARLLALLVMVTDGTVDDKDYYNLIDHSISMLDLDTNATTKRLLLNTLCHLTYNIDMTIHMKNNSSLKASLVKLSESEDSEISFDAYRILAVIMNEDDIKALTNTSKIVAIFYLYFISMMNDPIQKTAFHSLLHSLKSLVQHDQVKKELIEKDFVPLLIQCAVETSSIKIQQCALEILLSLSFYKDTLNMLEQDTKFMTTLKTLNTSSELSIQRTVNHLLWQFEQKNKTLLSSSSSTCNIMLSYSHNDKTLCFQIYDHLVKDGYNVWLDRDQMHGDTMTAMANAIEKSEFVIICMSEAYKQSPYCQAEAHYAFERRRKLIPLVMKSKYKPDGWLGIIVSGKIYVDFTKHQFDLACSMLKTEIEKKQQTESIASKPLAKTTTDLSALCTSSIVPMELPHCIDVWSADHVRSFLVANNFTSLLPVFTDFNGQLLHQAYAMCQLNRETMFHSMKNEVATCEHVLPLTLGTYLHFLNALKQYIPISNSDTAQTPASMICSVM</sequence>
<comment type="caution">
    <text evidence="2">The sequence shown here is derived from an EMBL/GenBank/DDBJ whole genome shotgun (WGS) entry which is preliminary data.</text>
</comment>
<keyword evidence="3" id="KW-1185">Reference proteome</keyword>
<dbReference type="Gene3D" id="3.40.50.10140">
    <property type="entry name" value="Toll/interleukin-1 receptor homology (TIR) domain"/>
    <property type="match status" value="1"/>
</dbReference>
<dbReference type="Proteomes" id="UP000663828">
    <property type="component" value="Unassembled WGS sequence"/>
</dbReference>
<organism evidence="2 3">
    <name type="scientific">Adineta ricciae</name>
    <name type="common">Rotifer</name>
    <dbReference type="NCBI Taxonomy" id="249248"/>
    <lineage>
        <taxon>Eukaryota</taxon>
        <taxon>Metazoa</taxon>
        <taxon>Spiralia</taxon>
        <taxon>Gnathifera</taxon>
        <taxon>Rotifera</taxon>
        <taxon>Eurotatoria</taxon>
        <taxon>Bdelloidea</taxon>
        <taxon>Adinetida</taxon>
        <taxon>Adinetidae</taxon>
        <taxon>Adineta</taxon>
    </lineage>
</organism>
<evidence type="ECO:0000259" key="1">
    <source>
        <dbReference type="PROSITE" id="PS50104"/>
    </source>
</evidence>
<dbReference type="InterPro" id="IPR000157">
    <property type="entry name" value="TIR_dom"/>
</dbReference>
<gene>
    <name evidence="2" type="ORF">XAT740_LOCUS53891</name>
</gene>
<dbReference type="InterPro" id="IPR035897">
    <property type="entry name" value="Toll_tir_struct_dom_sf"/>
</dbReference>
<dbReference type="PANTHER" id="PTHR46270">
    <property type="entry name" value="ARMADILLO-TYPE FOLD-RELATED"/>
    <property type="match status" value="1"/>
</dbReference>
<dbReference type="AlphaFoldDB" id="A0A816EB57"/>
<dbReference type="SUPFAM" id="SSF48371">
    <property type="entry name" value="ARM repeat"/>
    <property type="match status" value="1"/>
</dbReference>
<dbReference type="Gene3D" id="1.25.10.10">
    <property type="entry name" value="Leucine-rich Repeat Variant"/>
    <property type="match status" value="1"/>
</dbReference>
<dbReference type="Pfam" id="PF13676">
    <property type="entry name" value="TIR_2"/>
    <property type="match status" value="1"/>
</dbReference>
<feature type="domain" description="TIR" evidence="1">
    <location>
        <begin position="259"/>
        <end position="393"/>
    </location>
</feature>
<dbReference type="SUPFAM" id="SSF52200">
    <property type="entry name" value="Toll/Interleukin receptor TIR domain"/>
    <property type="match status" value="1"/>
</dbReference>
<protein>
    <recommendedName>
        <fullName evidence="1">TIR domain-containing protein</fullName>
    </recommendedName>
</protein>
<feature type="non-terminal residue" evidence="2">
    <location>
        <position position="521"/>
    </location>
</feature>
<name>A0A816EB57_ADIRI</name>
<dbReference type="EMBL" id="CAJNOR010009423">
    <property type="protein sequence ID" value="CAF1644458.1"/>
    <property type="molecule type" value="Genomic_DNA"/>
</dbReference>
<dbReference type="PANTHER" id="PTHR46270:SF2">
    <property type="entry name" value="TIR DOMAIN-CONTAINING PROTEIN"/>
    <property type="match status" value="1"/>
</dbReference>
<dbReference type="GO" id="GO:0007165">
    <property type="term" value="P:signal transduction"/>
    <property type="evidence" value="ECO:0007669"/>
    <property type="project" value="InterPro"/>
</dbReference>
<dbReference type="PROSITE" id="PS50104">
    <property type="entry name" value="TIR"/>
    <property type="match status" value="1"/>
</dbReference>
<reference evidence="2" key="1">
    <citation type="submission" date="2021-02" db="EMBL/GenBank/DDBJ databases">
        <authorList>
            <person name="Nowell W R."/>
        </authorList>
    </citation>
    <scope>NUCLEOTIDE SEQUENCE</scope>
</reference>
<dbReference type="InterPro" id="IPR016024">
    <property type="entry name" value="ARM-type_fold"/>
</dbReference>
<accession>A0A816EB57</accession>
<evidence type="ECO:0000313" key="3">
    <source>
        <dbReference type="Proteomes" id="UP000663828"/>
    </source>
</evidence>